<dbReference type="InterPro" id="IPR029063">
    <property type="entry name" value="SAM-dependent_MTases_sf"/>
</dbReference>
<evidence type="ECO:0000313" key="2">
    <source>
        <dbReference type="Proteomes" id="UP000626109"/>
    </source>
</evidence>
<protein>
    <submittedName>
        <fullName evidence="1">Uncharacterized protein</fullName>
    </submittedName>
</protein>
<dbReference type="AlphaFoldDB" id="A0A813LQR5"/>
<sequence length="349" mass="36591">MVNCEAADLAAEQWLAIGLGAPEDGQDDDRVASAVAAAIAKLEADSVLWQGLRKKPWDQVRLAEASLRARAADDIARARHAGGGCGSPLSKLAPELIRPPWSADMPGRVAAAASRAGLVTTFQTVAATGDDEDADASEDDLAMEVLCAADCHPGLCSTDRCWHCWHRDECGGRPKEIRSLLRGARALSAASAPGHRARLAEQRWGYPSLLADAVGNAVRSFVEAGCTDRRPRVLVLGGLGVAAVTAARAGAEVLIWEPSGGEATAAALQGVVSANGVQDLVRTVQRLDGEEMEKEAIAADIFALEGLEPDGMLGCGVLECWLALTAARSRSTDGRPQAKVLPRVLRAKV</sequence>
<feature type="non-terminal residue" evidence="1">
    <location>
        <position position="349"/>
    </location>
</feature>
<dbReference type="Proteomes" id="UP000626109">
    <property type="component" value="Unassembled WGS sequence"/>
</dbReference>
<name>A0A813LQR5_POLGL</name>
<accession>A0A813LQR5</accession>
<proteinExistence type="predicted"/>
<evidence type="ECO:0000313" key="1">
    <source>
        <dbReference type="EMBL" id="CAE8729971.1"/>
    </source>
</evidence>
<gene>
    <name evidence="1" type="ORF">PGLA2088_LOCUS45591</name>
</gene>
<reference evidence="1" key="1">
    <citation type="submission" date="2021-02" db="EMBL/GenBank/DDBJ databases">
        <authorList>
            <person name="Dougan E. K."/>
            <person name="Rhodes N."/>
            <person name="Thang M."/>
            <person name="Chan C."/>
        </authorList>
    </citation>
    <scope>NUCLEOTIDE SEQUENCE</scope>
</reference>
<dbReference type="Gene3D" id="3.40.50.150">
    <property type="entry name" value="Vaccinia Virus protein VP39"/>
    <property type="match status" value="1"/>
</dbReference>
<organism evidence="1 2">
    <name type="scientific">Polarella glacialis</name>
    <name type="common">Dinoflagellate</name>
    <dbReference type="NCBI Taxonomy" id="89957"/>
    <lineage>
        <taxon>Eukaryota</taxon>
        <taxon>Sar</taxon>
        <taxon>Alveolata</taxon>
        <taxon>Dinophyceae</taxon>
        <taxon>Suessiales</taxon>
        <taxon>Suessiaceae</taxon>
        <taxon>Polarella</taxon>
    </lineage>
</organism>
<dbReference type="EMBL" id="CAJNNW010035774">
    <property type="protein sequence ID" value="CAE8729971.1"/>
    <property type="molecule type" value="Genomic_DNA"/>
</dbReference>
<comment type="caution">
    <text evidence="1">The sequence shown here is derived from an EMBL/GenBank/DDBJ whole genome shotgun (WGS) entry which is preliminary data.</text>
</comment>